<sequence length="60" mass="7484">MEEFFKKFSTFLCYLLNYHNFSKCDNILLLIIFNKTYYKNYINLYKKVTDLIEKRRNLTI</sequence>
<name>A0A3M7SF21_BRAPC</name>
<comment type="caution">
    <text evidence="1">The sequence shown here is derived from an EMBL/GenBank/DDBJ whole genome shotgun (WGS) entry which is preliminary data.</text>
</comment>
<protein>
    <submittedName>
        <fullName evidence="1">Uncharacterized protein</fullName>
    </submittedName>
</protein>
<organism evidence="1 2">
    <name type="scientific">Brachionus plicatilis</name>
    <name type="common">Marine rotifer</name>
    <name type="synonym">Brachionus muelleri</name>
    <dbReference type="NCBI Taxonomy" id="10195"/>
    <lineage>
        <taxon>Eukaryota</taxon>
        <taxon>Metazoa</taxon>
        <taxon>Spiralia</taxon>
        <taxon>Gnathifera</taxon>
        <taxon>Rotifera</taxon>
        <taxon>Eurotatoria</taxon>
        <taxon>Monogononta</taxon>
        <taxon>Pseudotrocha</taxon>
        <taxon>Ploima</taxon>
        <taxon>Brachionidae</taxon>
        <taxon>Brachionus</taxon>
    </lineage>
</organism>
<proteinExistence type="predicted"/>
<reference evidence="1 2" key="1">
    <citation type="journal article" date="2018" name="Sci. Rep.">
        <title>Genomic signatures of local adaptation to the degree of environmental predictability in rotifers.</title>
        <authorList>
            <person name="Franch-Gras L."/>
            <person name="Hahn C."/>
            <person name="Garcia-Roger E.M."/>
            <person name="Carmona M.J."/>
            <person name="Serra M."/>
            <person name="Gomez A."/>
        </authorList>
    </citation>
    <scope>NUCLEOTIDE SEQUENCE [LARGE SCALE GENOMIC DNA]</scope>
    <source>
        <strain evidence="1">HYR1</strain>
    </source>
</reference>
<dbReference type="EMBL" id="REGN01001492">
    <property type="protein sequence ID" value="RNA34356.1"/>
    <property type="molecule type" value="Genomic_DNA"/>
</dbReference>
<gene>
    <name evidence="1" type="ORF">BpHYR1_019454</name>
</gene>
<evidence type="ECO:0000313" key="2">
    <source>
        <dbReference type="Proteomes" id="UP000276133"/>
    </source>
</evidence>
<accession>A0A3M7SF21</accession>
<dbReference type="AlphaFoldDB" id="A0A3M7SF21"/>
<dbReference type="Proteomes" id="UP000276133">
    <property type="component" value="Unassembled WGS sequence"/>
</dbReference>
<evidence type="ECO:0000313" key="1">
    <source>
        <dbReference type="EMBL" id="RNA34356.1"/>
    </source>
</evidence>
<keyword evidence="2" id="KW-1185">Reference proteome</keyword>